<dbReference type="EMBL" id="JXSU01000007">
    <property type="protein sequence ID" value="KIS24215.1"/>
    <property type="molecule type" value="Genomic_DNA"/>
</dbReference>
<dbReference type="Proteomes" id="UP000032250">
    <property type="component" value="Unassembled WGS sequence"/>
</dbReference>
<proteinExistence type="predicted"/>
<comment type="caution">
    <text evidence="2">The sequence shown here is derived from an EMBL/GenBank/DDBJ whole genome shotgun (WGS) entry which is preliminary data.</text>
</comment>
<dbReference type="InterPro" id="IPR037135">
    <property type="entry name" value="DUF1653-like_dom_sf"/>
</dbReference>
<evidence type="ECO:0000313" key="2">
    <source>
        <dbReference type="EMBL" id="KIS24215.1"/>
    </source>
</evidence>
<name>A0A0D1BV08_CLOBO</name>
<gene>
    <name evidence="2" type="ORF">N495_11715</name>
</gene>
<dbReference type="PATRIC" id="fig|1379739.3.peg.2725"/>
<dbReference type="AlphaFoldDB" id="A0A0D1BV08"/>
<dbReference type="HOGENOM" id="CLU_097488_1_0_9"/>
<dbReference type="OrthoDB" id="371169at2"/>
<dbReference type="Gene3D" id="2.30.30.320">
    <property type="entry name" value="DUF1653-like domain"/>
    <property type="match status" value="1"/>
</dbReference>
<evidence type="ECO:0000313" key="3">
    <source>
        <dbReference type="Proteomes" id="UP000032250"/>
    </source>
</evidence>
<dbReference type="InterPro" id="IPR023387">
    <property type="entry name" value="DUF1653-like_dom"/>
</dbReference>
<sequence length="119" mass="14094">MENALVYPAIYKHFKNKYYATMGISNPINNKEEMQTSNLDEGHLVAYHTELEKKVVLLKLKNKEIVHDAKYSKEILVLYKTLYDDTGIYVRPIDMFLSEVDKKKYPDTKQVFRFELQKV</sequence>
<accession>A0A0D1BV08</accession>
<reference evidence="2 3" key="1">
    <citation type="submission" date="2014-06" db="EMBL/GenBank/DDBJ databases">
        <title>Genome characterization of distinct group I Clostridium botulinum lineages.</title>
        <authorList>
            <person name="Giordani F."/>
            <person name="Anselmo A."/>
            <person name="Fillo S."/>
            <person name="Palozzi A.M."/>
            <person name="Fortunato A."/>
            <person name="Gentile B."/>
            <person name="Ciammaruconi A."/>
            <person name="Anniballi F."/>
            <person name="De Medici D."/>
            <person name="Lista F."/>
        </authorList>
    </citation>
    <scope>NUCLEOTIDE SEQUENCE [LARGE SCALE GENOMIC DNA]</scope>
    <source>
        <strain evidence="2 3">B2 450</strain>
    </source>
</reference>
<dbReference type="RefSeq" id="WP_003484961.1">
    <property type="nucleotide sequence ID" value="NZ_JXSU01000007.1"/>
</dbReference>
<dbReference type="Pfam" id="PF07866">
    <property type="entry name" value="DUF1653"/>
    <property type="match status" value="1"/>
</dbReference>
<organism evidence="2 3">
    <name type="scientific">Clostridium botulinum B2 450</name>
    <dbReference type="NCBI Taxonomy" id="1379739"/>
    <lineage>
        <taxon>Bacteria</taxon>
        <taxon>Bacillati</taxon>
        <taxon>Bacillota</taxon>
        <taxon>Clostridia</taxon>
        <taxon>Eubacteriales</taxon>
        <taxon>Clostridiaceae</taxon>
        <taxon>Clostridium</taxon>
    </lineage>
</organism>
<protein>
    <recommendedName>
        <fullName evidence="1">DUF1653 domain-containing protein</fullName>
    </recommendedName>
</protein>
<evidence type="ECO:0000259" key="1">
    <source>
        <dbReference type="Pfam" id="PF07866"/>
    </source>
</evidence>
<feature type="domain" description="DUF1653" evidence="1">
    <location>
        <begin position="72"/>
        <end position="115"/>
    </location>
</feature>